<name>A0ABQ3KVH5_9ALTE</name>
<accession>A0ABQ3KVH5</accession>
<proteinExistence type="inferred from homology"/>
<organism evidence="12 13">
    <name type="scientific">Alishewanella longhuensis</name>
    <dbReference type="NCBI Taxonomy" id="1091037"/>
    <lineage>
        <taxon>Bacteria</taxon>
        <taxon>Pseudomonadati</taxon>
        <taxon>Pseudomonadota</taxon>
        <taxon>Gammaproteobacteria</taxon>
        <taxon>Alteromonadales</taxon>
        <taxon>Alteromonadaceae</taxon>
        <taxon>Alishewanella</taxon>
    </lineage>
</organism>
<evidence type="ECO:0000256" key="3">
    <source>
        <dbReference type="ARBA" id="ARBA00022452"/>
    </source>
</evidence>
<evidence type="ECO:0000259" key="11">
    <source>
        <dbReference type="Pfam" id="PF07715"/>
    </source>
</evidence>
<dbReference type="InterPro" id="IPR039426">
    <property type="entry name" value="TonB-dep_rcpt-like"/>
</dbReference>
<dbReference type="Proteomes" id="UP000659697">
    <property type="component" value="Unassembled WGS sequence"/>
</dbReference>
<dbReference type="EMBL" id="BNAO01000001">
    <property type="protein sequence ID" value="GHG60834.1"/>
    <property type="molecule type" value="Genomic_DNA"/>
</dbReference>
<dbReference type="InterPro" id="IPR000531">
    <property type="entry name" value="Beta-barrel_TonB"/>
</dbReference>
<dbReference type="InterPro" id="IPR036942">
    <property type="entry name" value="Beta-barrel_TonB_sf"/>
</dbReference>
<dbReference type="Pfam" id="PF07715">
    <property type="entry name" value="Plug"/>
    <property type="match status" value="1"/>
</dbReference>
<evidence type="ECO:0000256" key="8">
    <source>
        <dbReference type="PROSITE-ProRule" id="PRU01360"/>
    </source>
</evidence>
<dbReference type="Gene3D" id="2.40.170.20">
    <property type="entry name" value="TonB-dependent receptor, beta-barrel domain"/>
    <property type="match status" value="1"/>
</dbReference>
<evidence type="ECO:0000256" key="4">
    <source>
        <dbReference type="ARBA" id="ARBA00022692"/>
    </source>
</evidence>
<feature type="domain" description="TonB-dependent receptor-like beta-barrel" evidence="10">
    <location>
        <begin position="404"/>
        <end position="797"/>
    </location>
</feature>
<keyword evidence="6 8" id="KW-0472">Membrane</keyword>
<keyword evidence="2 8" id="KW-0813">Transport</keyword>
<dbReference type="Pfam" id="PF00593">
    <property type="entry name" value="TonB_dep_Rec_b-barrel"/>
    <property type="match status" value="1"/>
</dbReference>
<dbReference type="PANTHER" id="PTHR40980">
    <property type="entry name" value="PLUG DOMAIN-CONTAINING PROTEIN"/>
    <property type="match status" value="1"/>
</dbReference>
<dbReference type="InterPro" id="IPR010104">
    <property type="entry name" value="TonB_rcpt_bac"/>
</dbReference>
<comment type="similarity">
    <text evidence="8 9">Belongs to the TonB-dependent receptor family.</text>
</comment>
<dbReference type="PANTHER" id="PTHR40980:SF3">
    <property type="entry name" value="TONB-DEPENDENT RECEPTOR-LIKE BETA-BARREL DOMAIN-CONTAINING PROTEIN"/>
    <property type="match status" value="1"/>
</dbReference>
<comment type="caution">
    <text evidence="12">The sequence shown here is derived from an EMBL/GenBank/DDBJ whole genome shotgun (WGS) entry which is preliminary data.</text>
</comment>
<dbReference type="PROSITE" id="PS52016">
    <property type="entry name" value="TONB_DEPENDENT_REC_3"/>
    <property type="match status" value="1"/>
</dbReference>
<keyword evidence="13" id="KW-1185">Reference proteome</keyword>
<sequence length="830" mass="92393">MAEDNEDEKKAAIEKIAVRGFAASQEKNLNIKRFSDTVVDAVTAEDVGKFPDQTVADALQRVPGVSVEKDFGESDRVSIRGTAPHLNVTLLNGQNVASATAQASILRPSRGFNYSLLPAEMIERLEVHKSAEADVEEGSVGGTVIIRTRTPLAMDSNFAALSIKNTYQEANGEHSPNLSAAYSWKNADANFGMALAAAYKDNRVQRDSREVRFGYRDTVVNGQNVKYPGSVGNNRFESQNKLKTLHLTLESQPSDRWNLVFNNLFSDVDNNGQGSYSGTYNLSAIGGLTNAVIANNTVVSGNIPAAASGFEAIYGSAGYIGGYQTRAHDLKLSFDNNQYLWTTQLGYTYADGVVEDNYAEFYAKSAIEFDVSNTAPQMSLPDISSAAAYWLGYNHVNTISNEDQEKYIQTDLTYRLEHDIFRSVKVGLKYKDHEKGSDLYKETRPSTVNTRLSDYTTGTVDDFMGTGSSPAQLYQFRTDLWNNYLAQTPTNSSYTHLLYYYNIAEKISNAYLKGDFRYEKLRGNVGVRYAKTDLETQGWQYTGSVINPTTKTLRTLENSYTDVLPSLNLNYELQDDVVLRFAAAKVMARPDYQHLTAQRTYAMSNGVRIGSGGNPGLNPYRATQYDLSAEWYFGPRSILSAAYFYKDIKSYITQSVVVESLPDPDGSLNDYEITLPVNGLGGVNQGIELNLSHYFGNGFGVVANYTFSDADMDETPAQQAAGVKAILPNNSKNLYNLTGYYERGAYSARLSYNYRSEYYYGTYLGMSQYLRGYGQYDLNLSYNVNEHVALSLQVINLSNANQERYFKDPDRTIGEFNFGRRIMAGAQLRF</sequence>
<dbReference type="Gene3D" id="2.170.130.10">
    <property type="entry name" value="TonB-dependent receptor, plug domain"/>
    <property type="match status" value="1"/>
</dbReference>
<keyword evidence="5 9" id="KW-0798">TonB box</keyword>
<evidence type="ECO:0000259" key="10">
    <source>
        <dbReference type="Pfam" id="PF00593"/>
    </source>
</evidence>
<dbReference type="InterPro" id="IPR012910">
    <property type="entry name" value="Plug_dom"/>
</dbReference>
<evidence type="ECO:0000256" key="9">
    <source>
        <dbReference type="RuleBase" id="RU003357"/>
    </source>
</evidence>
<evidence type="ECO:0000256" key="5">
    <source>
        <dbReference type="ARBA" id="ARBA00023077"/>
    </source>
</evidence>
<reference evidence="13" key="1">
    <citation type="journal article" date="2019" name="Int. J. Syst. Evol. Microbiol.">
        <title>The Global Catalogue of Microorganisms (GCM) 10K type strain sequencing project: providing services to taxonomists for standard genome sequencing and annotation.</title>
        <authorList>
            <consortium name="The Broad Institute Genomics Platform"/>
            <consortium name="The Broad Institute Genome Sequencing Center for Infectious Disease"/>
            <person name="Wu L."/>
            <person name="Ma J."/>
        </authorList>
    </citation>
    <scope>NUCLEOTIDE SEQUENCE [LARGE SCALE GENOMIC DNA]</scope>
    <source>
        <strain evidence="13">CGMCC 1.7003</strain>
    </source>
</reference>
<evidence type="ECO:0000256" key="2">
    <source>
        <dbReference type="ARBA" id="ARBA00022448"/>
    </source>
</evidence>
<feature type="domain" description="TonB-dependent receptor plug" evidence="11">
    <location>
        <begin position="36"/>
        <end position="143"/>
    </location>
</feature>
<dbReference type="InterPro" id="IPR037066">
    <property type="entry name" value="Plug_dom_sf"/>
</dbReference>
<keyword evidence="12" id="KW-0675">Receptor</keyword>
<dbReference type="SUPFAM" id="SSF56935">
    <property type="entry name" value="Porins"/>
    <property type="match status" value="1"/>
</dbReference>
<evidence type="ECO:0000256" key="6">
    <source>
        <dbReference type="ARBA" id="ARBA00023136"/>
    </source>
</evidence>
<keyword evidence="3 8" id="KW-1134">Transmembrane beta strand</keyword>
<keyword evidence="4 8" id="KW-0812">Transmembrane</keyword>
<gene>
    <name evidence="12" type="primary">fyuA</name>
    <name evidence="12" type="ORF">GCM10010919_04600</name>
</gene>
<evidence type="ECO:0000256" key="7">
    <source>
        <dbReference type="ARBA" id="ARBA00023237"/>
    </source>
</evidence>
<keyword evidence="7 8" id="KW-0998">Cell outer membrane</keyword>
<evidence type="ECO:0000313" key="12">
    <source>
        <dbReference type="EMBL" id="GHG60834.1"/>
    </source>
</evidence>
<dbReference type="CDD" id="cd01347">
    <property type="entry name" value="ligand_gated_channel"/>
    <property type="match status" value="1"/>
</dbReference>
<evidence type="ECO:0000256" key="1">
    <source>
        <dbReference type="ARBA" id="ARBA00004571"/>
    </source>
</evidence>
<protein>
    <submittedName>
        <fullName evidence="12">TonB-dependent receptor</fullName>
    </submittedName>
</protein>
<comment type="subcellular location">
    <subcellularLocation>
        <location evidence="1 8">Cell outer membrane</location>
        <topology evidence="1 8">Multi-pass membrane protein</topology>
    </subcellularLocation>
</comment>
<dbReference type="NCBIfam" id="TIGR01782">
    <property type="entry name" value="TonB-Xanth-Caul"/>
    <property type="match status" value="1"/>
</dbReference>
<evidence type="ECO:0000313" key="13">
    <source>
        <dbReference type="Proteomes" id="UP000659697"/>
    </source>
</evidence>